<dbReference type="InterPro" id="IPR047589">
    <property type="entry name" value="DUF11_rpt"/>
</dbReference>
<dbReference type="Proteomes" id="UP000717364">
    <property type="component" value="Unassembled WGS sequence"/>
</dbReference>
<dbReference type="RefSeq" id="WP_215607694.1">
    <property type="nucleotide sequence ID" value="NZ_JADOES010000005.1"/>
</dbReference>
<protein>
    <recommendedName>
        <fullName evidence="4">DUF11 domain-containing protein</fullName>
    </recommendedName>
</protein>
<evidence type="ECO:0000313" key="2">
    <source>
        <dbReference type="EMBL" id="MBT9314624.1"/>
    </source>
</evidence>
<feature type="compositionally biased region" description="Polar residues" evidence="1">
    <location>
        <begin position="247"/>
        <end position="259"/>
    </location>
</feature>
<feature type="region of interest" description="Disordered" evidence="1">
    <location>
        <begin position="922"/>
        <end position="984"/>
    </location>
</feature>
<feature type="compositionally biased region" description="Pro residues" evidence="1">
    <location>
        <begin position="270"/>
        <end position="284"/>
    </location>
</feature>
<feature type="region of interest" description="Disordered" evidence="1">
    <location>
        <begin position="506"/>
        <end position="539"/>
    </location>
</feature>
<dbReference type="EMBL" id="JADOES010000005">
    <property type="protein sequence ID" value="MBT9314624.1"/>
    <property type="molecule type" value="Genomic_DNA"/>
</dbReference>
<reference evidence="2" key="2">
    <citation type="journal article" date="2021" name="Mar. Drugs">
        <title>Genome Reduction and Secondary Metabolism of the Marine Sponge-Associated Cyanobacterium Leptothoe.</title>
        <authorList>
            <person name="Konstantinou D."/>
            <person name="Popin R.V."/>
            <person name="Fewer D.P."/>
            <person name="Sivonen K."/>
            <person name="Gkelis S."/>
        </authorList>
    </citation>
    <scope>NUCLEOTIDE SEQUENCE</scope>
    <source>
        <strain evidence="2">TAU-MAC 1115</strain>
    </source>
</reference>
<name>A0A947DDZ9_9CYAN</name>
<evidence type="ECO:0008006" key="4">
    <source>
        <dbReference type="Google" id="ProtNLM"/>
    </source>
</evidence>
<keyword evidence="3" id="KW-1185">Reference proteome</keyword>
<accession>A0A947DDZ9</accession>
<reference evidence="2" key="1">
    <citation type="submission" date="2020-11" db="EMBL/GenBank/DDBJ databases">
        <authorList>
            <person name="Konstantinou D."/>
            <person name="Gkelis S."/>
            <person name="Popin R."/>
            <person name="Fewer D."/>
            <person name="Sivonen K."/>
        </authorList>
    </citation>
    <scope>NUCLEOTIDE SEQUENCE</scope>
    <source>
        <strain evidence="2">TAU-MAC 1115</strain>
    </source>
</reference>
<feature type="region of interest" description="Disordered" evidence="1">
    <location>
        <begin position="246"/>
        <end position="305"/>
    </location>
</feature>
<feature type="compositionally biased region" description="Low complexity" evidence="1">
    <location>
        <begin position="930"/>
        <end position="944"/>
    </location>
</feature>
<gene>
    <name evidence="2" type="ORF">IXB50_04215</name>
</gene>
<sequence length="1172" mass="121167">MKRLLKKTFKKQFGAVAPQQHAASTTNWCQRQVRQKIAVMTSVLTAATLSLVTGRPAEALSVFPVDLSNYPEFVLNTDLIVSDTFGNDVNVNFSWTGNTDNFEQLRPSDRLTGGFSVGSILEIQHDPALFAESVTLNINFGAEIEQARLIVIDVDRDNANTWQDQVNIGGSVAPNTITPATVASPPLEVSPEAAAGVTGVALGIDQPNGAVTFPGLAAASDFTVDITGTEFIGVYNPRSLDPRLNGAVSTTEFTPQDATPTGGVAVNPTAPLPNPQDPNPPVVGAPPENGVEAQNQSPEGTVTADYSAANGPLTNLTFTYSSGPAAVPDGLNPAGPAGYITNANDANGGPGNHGVGLYTIFLVPGNIGTAKSAGTPVQVSATEFDVTYTVSVQNFGARTPLTNIQITDNLVDTFEGTTGFTVVALPTFISGPESITGPPNAQRVNNLFNGNGDVNLLDGTGSLNPGERAVIQYTVRLDSTAANITPGRPEPYNNIVVGEADTPIGLRITDTSQDNSIPPDPNPSPNPDPNNDGDPREFLPTPVVLPNLTLLPRINVSEQVVGTPVLNPTTGPAPTFPNNTARVLYRIRVQNTGNERLEQVQLINDFTDTFDNSDRGGSGLDTGFEIISVIRSGGNETTPIPANVDYNGGDTFIGGVRNPAQANEILATNGVLNPGEFAEYDILVDVDTSGNGETLIRELPGPFDNFTTATGVGTDPNTPSGITVRDISNDATGFNSLEEALNPPGGSATGGSTLDPAPAPTPSADPANENVPTPVSLALTPEISVIEQIDDSRTQVGEIPPAGGLPASTFGGSNVRLVYQVVVRNIGIEDLQNVQLTNSFVDTYGVSGEGPTDDFFIVGVGQPAQGSGVTTVPVNPNFDGSGDLLLAGDPNNPGSTLNVDEFAVYEIVVDVNTAGTNVVPRLPGPFDNQTTTTGIGITSGETTSDFSNDINPFPNGGTTPDPTTSDPNGNLEANEPGENTPTPALLGADLTVVKRITRVIRGGVDLPVAGIDNFNNEPATNDDDTLANLSGNSLPLGVFIGPDQLQSGDLIEYTIYFFNSGVATATNVEICDELQVPSVLQPNSLTLASPTALSQLGTNLTFAADGSLLFPQAPLATLAESCLSFPGSFPAGTPTGGLGVGAGGGVIAGGANLGLNVNTGEVGAVRFTVAIP</sequence>
<evidence type="ECO:0000256" key="1">
    <source>
        <dbReference type="SAM" id="MobiDB-lite"/>
    </source>
</evidence>
<evidence type="ECO:0000313" key="3">
    <source>
        <dbReference type="Proteomes" id="UP000717364"/>
    </source>
</evidence>
<dbReference type="NCBIfam" id="TIGR01451">
    <property type="entry name" value="B_ant_repeat"/>
    <property type="match status" value="1"/>
</dbReference>
<organism evidence="2 3">
    <name type="scientific">Leptothoe spongobia TAU-MAC 1115</name>
    <dbReference type="NCBI Taxonomy" id="1967444"/>
    <lineage>
        <taxon>Bacteria</taxon>
        <taxon>Bacillati</taxon>
        <taxon>Cyanobacteriota</taxon>
        <taxon>Cyanophyceae</taxon>
        <taxon>Nodosilineales</taxon>
        <taxon>Cymatolegaceae</taxon>
        <taxon>Leptothoe</taxon>
        <taxon>Leptothoe spongobia</taxon>
    </lineage>
</organism>
<feature type="compositionally biased region" description="Pro residues" evidence="1">
    <location>
        <begin position="518"/>
        <end position="528"/>
    </location>
</feature>
<feature type="region of interest" description="Disordered" evidence="1">
    <location>
        <begin position="740"/>
        <end position="769"/>
    </location>
</feature>
<dbReference type="AlphaFoldDB" id="A0A947DDZ9"/>
<feature type="compositionally biased region" description="Low complexity" evidence="1">
    <location>
        <begin position="951"/>
        <end position="970"/>
    </location>
</feature>
<comment type="caution">
    <text evidence="2">The sequence shown here is derived from an EMBL/GenBank/DDBJ whole genome shotgun (WGS) entry which is preliminary data.</text>
</comment>
<proteinExistence type="predicted"/>